<dbReference type="AlphaFoldDB" id="A0A0E9XZE2"/>
<name>A0A0E9XZE2_ANGAN</name>
<evidence type="ECO:0000256" key="1">
    <source>
        <dbReference type="SAM" id="Phobius"/>
    </source>
</evidence>
<proteinExistence type="predicted"/>
<accession>A0A0E9XZE2</accession>
<keyword evidence="1" id="KW-1133">Transmembrane helix</keyword>
<evidence type="ECO:0000313" key="2">
    <source>
        <dbReference type="EMBL" id="JAI08118.1"/>
    </source>
</evidence>
<reference evidence="2" key="1">
    <citation type="submission" date="2014-11" db="EMBL/GenBank/DDBJ databases">
        <authorList>
            <person name="Amaro Gonzalez C."/>
        </authorList>
    </citation>
    <scope>NUCLEOTIDE SEQUENCE</scope>
</reference>
<sequence>MNVRELLIFSYFLFHFVLLIMWIVYNVMFECLILSCLLCGPQEE</sequence>
<organism evidence="2">
    <name type="scientific">Anguilla anguilla</name>
    <name type="common">European freshwater eel</name>
    <name type="synonym">Muraena anguilla</name>
    <dbReference type="NCBI Taxonomy" id="7936"/>
    <lineage>
        <taxon>Eukaryota</taxon>
        <taxon>Metazoa</taxon>
        <taxon>Chordata</taxon>
        <taxon>Craniata</taxon>
        <taxon>Vertebrata</taxon>
        <taxon>Euteleostomi</taxon>
        <taxon>Actinopterygii</taxon>
        <taxon>Neopterygii</taxon>
        <taxon>Teleostei</taxon>
        <taxon>Anguilliformes</taxon>
        <taxon>Anguillidae</taxon>
        <taxon>Anguilla</taxon>
    </lineage>
</organism>
<reference evidence="2" key="2">
    <citation type="journal article" date="2015" name="Fish Shellfish Immunol.">
        <title>Early steps in the European eel (Anguilla anguilla)-Vibrio vulnificus interaction in the gills: Role of the RtxA13 toxin.</title>
        <authorList>
            <person name="Callol A."/>
            <person name="Pajuelo D."/>
            <person name="Ebbesson L."/>
            <person name="Teles M."/>
            <person name="MacKenzie S."/>
            <person name="Amaro C."/>
        </authorList>
    </citation>
    <scope>NUCLEOTIDE SEQUENCE</scope>
</reference>
<keyword evidence="1" id="KW-0472">Membrane</keyword>
<protein>
    <submittedName>
        <fullName evidence="2">Uncharacterized protein</fullName>
    </submittedName>
</protein>
<keyword evidence="1" id="KW-0812">Transmembrane</keyword>
<dbReference type="EMBL" id="GBXM01000460">
    <property type="protein sequence ID" value="JAI08118.1"/>
    <property type="molecule type" value="Transcribed_RNA"/>
</dbReference>
<feature type="transmembrane region" description="Helical" evidence="1">
    <location>
        <begin position="6"/>
        <end position="25"/>
    </location>
</feature>